<accession>A0A2K1G4H6</accession>
<sequence length="63" mass="6669">MSCILNVFEALRPYCGFYGVRPDSRSAPAIGSSGLRSDGGGGTILHAHRWNGHPSQTATGQPR</sequence>
<name>A0A2K1G4H6_9PROT</name>
<dbReference type="EMBL" id="POWG01000005">
    <property type="protein sequence ID" value="PNQ99656.1"/>
    <property type="molecule type" value="Genomic_DNA"/>
</dbReference>
<evidence type="ECO:0000256" key="1">
    <source>
        <dbReference type="SAM" id="MobiDB-lite"/>
    </source>
</evidence>
<reference evidence="2 3" key="1">
    <citation type="submission" date="2018-01" db="EMBL/GenBank/DDBJ databases">
        <title>Whole genome sequence of Azospirillum brasilense REC3 isolated from strawberry roots.</title>
        <authorList>
            <person name="Fontana C.A."/>
            <person name="Salazar S.M."/>
            <person name="Bassi D."/>
            <person name="Puglisi E."/>
            <person name="Lovaisa N.C."/>
            <person name="Toffoli L.M."/>
            <person name="Pedraza R."/>
            <person name="Cocconcelli P.S."/>
        </authorList>
    </citation>
    <scope>NUCLEOTIDE SEQUENCE [LARGE SCALE GENOMIC DNA]</scope>
    <source>
        <strain evidence="2 3">REC3</strain>
        <plasmid evidence="2">p3unnamed</plasmid>
    </source>
</reference>
<keyword evidence="2" id="KW-0614">Plasmid</keyword>
<evidence type="ECO:0000313" key="2">
    <source>
        <dbReference type="EMBL" id="PNQ99656.1"/>
    </source>
</evidence>
<proteinExistence type="predicted"/>
<dbReference type="Proteomes" id="UP000236268">
    <property type="component" value="Unassembled WGS sequence"/>
</dbReference>
<evidence type="ECO:0000313" key="3">
    <source>
        <dbReference type="Proteomes" id="UP000236268"/>
    </source>
</evidence>
<gene>
    <name evidence="2" type="ORF">C1S70_06750</name>
</gene>
<feature type="compositionally biased region" description="Polar residues" evidence="1">
    <location>
        <begin position="53"/>
        <end position="63"/>
    </location>
</feature>
<organism evidence="2 3">
    <name type="scientific">Azospirillum argentinense</name>
    <dbReference type="NCBI Taxonomy" id="2970906"/>
    <lineage>
        <taxon>Bacteria</taxon>
        <taxon>Pseudomonadati</taxon>
        <taxon>Pseudomonadota</taxon>
        <taxon>Alphaproteobacteria</taxon>
        <taxon>Rhodospirillales</taxon>
        <taxon>Azospirillaceae</taxon>
        <taxon>Azospirillum</taxon>
    </lineage>
</organism>
<feature type="region of interest" description="Disordered" evidence="1">
    <location>
        <begin position="41"/>
        <end position="63"/>
    </location>
</feature>
<dbReference type="AlphaFoldDB" id="A0A2K1G4H6"/>
<comment type="caution">
    <text evidence="2">The sequence shown here is derived from an EMBL/GenBank/DDBJ whole genome shotgun (WGS) entry which is preliminary data.</text>
</comment>
<protein>
    <submittedName>
        <fullName evidence="2">Uncharacterized protein</fullName>
    </submittedName>
</protein>
<geneLocation type="plasmid" evidence="2">
    <name>p3unnamed</name>
</geneLocation>